<dbReference type="Proteomes" id="UP000783863">
    <property type="component" value="Unassembled WGS sequence"/>
</dbReference>
<comment type="caution">
    <text evidence="2">The sequence shown here is derived from an EMBL/GenBank/DDBJ whole genome shotgun (WGS) entry which is preliminary data.</text>
</comment>
<dbReference type="EMBL" id="RKLQ01000003">
    <property type="protein sequence ID" value="MBX0305305.1"/>
    <property type="molecule type" value="Genomic_DNA"/>
</dbReference>
<dbReference type="AlphaFoldDB" id="A0A8J8CE52"/>
<evidence type="ECO:0000256" key="1">
    <source>
        <dbReference type="SAM" id="Phobius"/>
    </source>
</evidence>
<evidence type="ECO:0000313" key="2">
    <source>
        <dbReference type="EMBL" id="MBX0305305.1"/>
    </source>
</evidence>
<feature type="transmembrane region" description="Helical" evidence="1">
    <location>
        <begin position="148"/>
        <end position="168"/>
    </location>
</feature>
<feature type="transmembrane region" description="Helical" evidence="1">
    <location>
        <begin position="105"/>
        <end position="128"/>
    </location>
</feature>
<evidence type="ECO:0000313" key="3">
    <source>
        <dbReference type="Proteomes" id="UP000783863"/>
    </source>
</evidence>
<organism evidence="2 3">
    <name type="scientific">Haloarcula salinisoli</name>
    <dbReference type="NCBI Taxonomy" id="2487746"/>
    <lineage>
        <taxon>Archaea</taxon>
        <taxon>Methanobacteriati</taxon>
        <taxon>Methanobacteriota</taxon>
        <taxon>Stenosarchaea group</taxon>
        <taxon>Halobacteria</taxon>
        <taxon>Halobacteriales</taxon>
        <taxon>Haloarculaceae</taxon>
        <taxon>Haloarcula</taxon>
    </lineage>
</organism>
<sequence length="180" mass="18839">MSATTAQTAEVLCKRFGPGRLPGADNRDIGAGYAFATAALSAATVFVVAAGFEPITKYGLGAFGPAHGGIYMFGVYAIPFVVPSAFLAGAFTWAQRPASARYWGVAGGIAATVLTYGIGAPLSVSGWYVITLLHPEWTMSGNLPRLTMLFGMFGFLTTFWITLPVGALSGHIHERAVEGN</sequence>
<keyword evidence="1" id="KW-0812">Transmembrane</keyword>
<keyword evidence="3" id="KW-1185">Reference proteome</keyword>
<gene>
    <name evidence="2" type="ORF">EGD98_16715</name>
</gene>
<dbReference type="RefSeq" id="WP_220589543.1">
    <property type="nucleotide sequence ID" value="NZ_RKLQ01000003.1"/>
</dbReference>
<reference evidence="2" key="1">
    <citation type="submission" date="2021-06" db="EMBL/GenBank/DDBJ databases">
        <title>Halomicroarcula sp. F24A a new haloarchaeum isolated from saline soil.</title>
        <authorList>
            <person name="Duran-Viseras A."/>
            <person name="Sanchez-Porro C."/>
            <person name="Ventosa A."/>
        </authorList>
    </citation>
    <scope>NUCLEOTIDE SEQUENCE</scope>
    <source>
        <strain evidence="2">F24A</strain>
    </source>
</reference>
<accession>A0A8J8CE52</accession>
<proteinExistence type="predicted"/>
<keyword evidence="1" id="KW-0472">Membrane</keyword>
<name>A0A8J8CE52_9EURY</name>
<feature type="transmembrane region" description="Helical" evidence="1">
    <location>
        <begin position="30"/>
        <end position="50"/>
    </location>
</feature>
<keyword evidence="1" id="KW-1133">Transmembrane helix</keyword>
<feature type="transmembrane region" description="Helical" evidence="1">
    <location>
        <begin position="70"/>
        <end position="93"/>
    </location>
</feature>
<protein>
    <submittedName>
        <fullName evidence="2">Uncharacterized protein</fullName>
    </submittedName>
</protein>